<evidence type="ECO:0000313" key="2">
    <source>
        <dbReference type="Proteomes" id="UP000251923"/>
    </source>
</evidence>
<accession>A0A178HGF2</accession>
<organism evidence="1 2">
    <name type="scientific">Aerococcus urinae</name>
    <dbReference type="NCBI Taxonomy" id="1376"/>
    <lineage>
        <taxon>Bacteria</taxon>
        <taxon>Bacillati</taxon>
        <taxon>Bacillota</taxon>
        <taxon>Bacilli</taxon>
        <taxon>Lactobacillales</taxon>
        <taxon>Aerococcaceae</taxon>
        <taxon>Aerococcus</taxon>
    </lineage>
</organism>
<name>A0A178HGF2_9LACT</name>
<gene>
    <name evidence="1" type="ORF">DBT54_01980</name>
</gene>
<dbReference type="InterPro" id="IPR019887">
    <property type="entry name" value="Tscrpt_reg_AsnC/Lrp_C"/>
</dbReference>
<protein>
    <submittedName>
        <fullName evidence="1">Lrp/AsnC family transcriptional regulator</fullName>
    </submittedName>
</protein>
<comment type="caution">
    <text evidence="1">The sequence shown here is derived from an EMBL/GenBank/DDBJ whole genome shotgun (WGS) entry which is preliminary data.</text>
</comment>
<sequence>MNKEKAHELLRLLEKDASLSDQTLADMLSLSKDEVVEMKAVLKDANILSGIQAMVNWDATDNEYASAMIEITVNLHKGVSYQQVADVISQYDEVEALYLMSGAYDYLVLTKRLPMHRISGFVNKLATLDHVQGTATHIVMQRYKDHGTQFKTKTDGRNRLVISQ</sequence>
<dbReference type="Proteomes" id="UP000251923">
    <property type="component" value="Unassembled WGS sequence"/>
</dbReference>
<dbReference type="InterPro" id="IPR050684">
    <property type="entry name" value="HTH-Siroheme_Decarb"/>
</dbReference>
<dbReference type="Pfam" id="PF01037">
    <property type="entry name" value="AsnC_trans_reg"/>
    <property type="match status" value="1"/>
</dbReference>
<dbReference type="AlphaFoldDB" id="A0A178HGF2"/>
<dbReference type="InterPro" id="IPR011008">
    <property type="entry name" value="Dimeric_a/b-barrel"/>
</dbReference>
<dbReference type="EMBL" id="QMHM01000003">
    <property type="protein sequence ID" value="RAV80778.1"/>
    <property type="molecule type" value="Genomic_DNA"/>
</dbReference>
<dbReference type="PANTHER" id="PTHR43413:SF7">
    <property type="entry name" value="HTH-TYPE TRANSCRIPTIONAL REGULATOR PTR2"/>
    <property type="match status" value="1"/>
</dbReference>
<dbReference type="PANTHER" id="PTHR43413">
    <property type="entry name" value="TRANSCRIPTIONAL REGULATOR, ASNC FAMILY"/>
    <property type="match status" value="1"/>
</dbReference>
<dbReference type="RefSeq" id="WP_064292637.1">
    <property type="nucleotide sequence ID" value="NZ_JAMDYC010000001.1"/>
</dbReference>
<dbReference type="InterPro" id="IPR019888">
    <property type="entry name" value="Tscrpt_reg_AsnC-like"/>
</dbReference>
<reference evidence="1 2" key="1">
    <citation type="submission" date="2018-04" db="EMBL/GenBank/DDBJ databases">
        <title>Aerococcus urinae genomes.</title>
        <authorList>
            <person name="Hilt E."/>
            <person name="Gilbert N.M."/>
            <person name="Thomas-White K."/>
            <person name="Putonti C."/>
            <person name="Lewis A.L."/>
            <person name="Visck K.L."/>
            <person name="Wolfe A.J."/>
        </authorList>
    </citation>
    <scope>NUCLEOTIDE SEQUENCE [LARGE SCALE GENOMIC DNA]</scope>
    <source>
        <strain evidence="1 2">UMB7480</strain>
    </source>
</reference>
<dbReference type="Gene3D" id="3.30.70.920">
    <property type="match status" value="1"/>
</dbReference>
<evidence type="ECO:0000313" key="1">
    <source>
        <dbReference type="EMBL" id="RAV80778.1"/>
    </source>
</evidence>
<dbReference type="GeneID" id="86969949"/>
<dbReference type="SUPFAM" id="SSF54909">
    <property type="entry name" value="Dimeric alpha+beta barrel"/>
    <property type="match status" value="1"/>
</dbReference>
<proteinExistence type="predicted"/>
<dbReference type="SMART" id="SM00344">
    <property type="entry name" value="HTH_ASNC"/>
    <property type="match status" value="1"/>
</dbReference>